<proteinExistence type="predicted"/>
<name>A0A2R4TES5_9ACTN</name>
<feature type="compositionally biased region" description="Pro residues" evidence="1">
    <location>
        <begin position="36"/>
        <end position="46"/>
    </location>
</feature>
<reference evidence="2 3" key="1">
    <citation type="submission" date="2018-01" db="EMBL/GenBank/DDBJ databases">
        <title>Complete genome sequence of Streptomyces lunaelactis MM109T, a Ferroverdin A producer isolated from cave moonmilk deposits.</title>
        <authorList>
            <person name="Naome A."/>
            <person name="Martinet L."/>
            <person name="Maciejewska M."/>
            <person name="Anderssen S."/>
            <person name="Adam D."/>
            <person name="Tenconi E."/>
            <person name="Deflandre B."/>
            <person name="Arguelles-Arias A."/>
            <person name="Calusinska M."/>
            <person name="Copieters W."/>
            <person name="Karim L."/>
            <person name="Hanikenne M."/>
            <person name="Baurain D."/>
            <person name="van Wezel G."/>
            <person name="Smargiasso N."/>
            <person name="de Pauw E."/>
            <person name="Delfosse P."/>
            <person name="Rigali S."/>
        </authorList>
    </citation>
    <scope>NUCLEOTIDE SEQUENCE [LARGE SCALE GENOMIC DNA]</scope>
    <source>
        <strain evidence="2 3">MM109</strain>
    </source>
</reference>
<dbReference type="EMBL" id="CP026304">
    <property type="protein sequence ID" value="AVZ77607.1"/>
    <property type="molecule type" value="Genomic_DNA"/>
</dbReference>
<feature type="region of interest" description="Disordered" evidence="1">
    <location>
        <begin position="1"/>
        <end position="62"/>
    </location>
</feature>
<evidence type="ECO:0000256" key="1">
    <source>
        <dbReference type="SAM" id="MobiDB-lite"/>
    </source>
</evidence>
<sequence>MAGGLIWTGCSVNPDPDPDPSAQRDRPTATAQPKQTPKPDPEPSPSPTAFDFTPAPERAPRTAADGVRLARAVAAGPELFGPGHVKRTPYESDPADWAVLDEDCVWQRSPLPAGVLASLTRRSELPAEGAKGPMRFAAVVTVHREVSSADWELARSLEEVLRCPEQQLSQSEKTAGMISQGTVFGAGGNRFAEDSIGESGQFYSDEVGGPHDYYWDQARIGQVTLAVVGKGAEGRTKDELNDALGAAISSMMIRVRTELEAAR</sequence>
<evidence type="ECO:0008006" key="4">
    <source>
        <dbReference type="Google" id="ProtNLM"/>
    </source>
</evidence>
<dbReference type="OrthoDB" id="4315546at2"/>
<dbReference type="Proteomes" id="UP000244201">
    <property type="component" value="Chromosome"/>
</dbReference>
<organism evidence="2 3">
    <name type="scientific">Streptomyces lunaelactis</name>
    <dbReference type="NCBI Taxonomy" id="1535768"/>
    <lineage>
        <taxon>Bacteria</taxon>
        <taxon>Bacillati</taxon>
        <taxon>Actinomycetota</taxon>
        <taxon>Actinomycetes</taxon>
        <taxon>Kitasatosporales</taxon>
        <taxon>Streptomycetaceae</taxon>
        <taxon>Streptomyces</taxon>
    </lineage>
</organism>
<feature type="compositionally biased region" description="Low complexity" evidence="1">
    <location>
        <begin position="53"/>
        <end position="62"/>
    </location>
</feature>
<dbReference type="KEGG" id="slk:SLUN_23540"/>
<gene>
    <name evidence="2" type="ORF">SLUN_23540</name>
</gene>
<evidence type="ECO:0000313" key="3">
    <source>
        <dbReference type="Proteomes" id="UP000244201"/>
    </source>
</evidence>
<dbReference type="AlphaFoldDB" id="A0A2R4TES5"/>
<accession>A0A2R4TES5</accession>
<keyword evidence="3" id="KW-1185">Reference proteome</keyword>
<evidence type="ECO:0000313" key="2">
    <source>
        <dbReference type="EMBL" id="AVZ77607.1"/>
    </source>
</evidence>
<protein>
    <recommendedName>
        <fullName evidence="4">PknH-like extracellular domain-containing protein</fullName>
    </recommendedName>
</protein>